<evidence type="ECO:0000313" key="1">
    <source>
        <dbReference type="EMBL" id="KAH7910669.1"/>
    </source>
</evidence>
<accession>A0ACB8ACZ4</accession>
<dbReference type="Proteomes" id="UP000790377">
    <property type="component" value="Unassembled WGS sequence"/>
</dbReference>
<keyword evidence="2" id="KW-1185">Reference proteome</keyword>
<reference evidence="1" key="1">
    <citation type="journal article" date="2021" name="New Phytol.">
        <title>Evolutionary innovations through gain and loss of genes in the ectomycorrhizal Boletales.</title>
        <authorList>
            <person name="Wu G."/>
            <person name="Miyauchi S."/>
            <person name="Morin E."/>
            <person name="Kuo A."/>
            <person name="Drula E."/>
            <person name="Varga T."/>
            <person name="Kohler A."/>
            <person name="Feng B."/>
            <person name="Cao Y."/>
            <person name="Lipzen A."/>
            <person name="Daum C."/>
            <person name="Hundley H."/>
            <person name="Pangilinan J."/>
            <person name="Johnson J."/>
            <person name="Barry K."/>
            <person name="LaButti K."/>
            <person name="Ng V."/>
            <person name="Ahrendt S."/>
            <person name="Min B."/>
            <person name="Choi I.G."/>
            <person name="Park H."/>
            <person name="Plett J.M."/>
            <person name="Magnuson J."/>
            <person name="Spatafora J.W."/>
            <person name="Nagy L.G."/>
            <person name="Henrissat B."/>
            <person name="Grigoriev I.V."/>
            <person name="Yang Z.L."/>
            <person name="Xu J."/>
            <person name="Martin F.M."/>
        </authorList>
    </citation>
    <scope>NUCLEOTIDE SEQUENCE</scope>
    <source>
        <strain evidence="1">ATCC 28755</strain>
    </source>
</reference>
<name>A0ACB8ACZ4_9AGAM</name>
<sequence length="154" mass="17411">DFQVYRIPGSQYAIRIWDDEKERSDGQFLLDYFDVEKEVPVNTPRGYEIIPVETPIMLALGAGSLRSWEYADNGSSPDEIKSGEERISVPEGSHWRLVRQGHLDLYFAVPSLADRRPAQFVTAVPFQSRFVPGWNVDVPFCVAAEVCESLAALF</sequence>
<organism evidence="1 2">
    <name type="scientific">Hygrophoropsis aurantiaca</name>
    <dbReference type="NCBI Taxonomy" id="72124"/>
    <lineage>
        <taxon>Eukaryota</taxon>
        <taxon>Fungi</taxon>
        <taxon>Dikarya</taxon>
        <taxon>Basidiomycota</taxon>
        <taxon>Agaricomycotina</taxon>
        <taxon>Agaricomycetes</taxon>
        <taxon>Agaricomycetidae</taxon>
        <taxon>Boletales</taxon>
        <taxon>Coniophorineae</taxon>
        <taxon>Hygrophoropsidaceae</taxon>
        <taxon>Hygrophoropsis</taxon>
    </lineage>
</organism>
<dbReference type="EMBL" id="MU267704">
    <property type="protein sequence ID" value="KAH7910669.1"/>
    <property type="molecule type" value="Genomic_DNA"/>
</dbReference>
<gene>
    <name evidence="1" type="ORF">BJ138DRAFT_1008247</name>
</gene>
<proteinExistence type="predicted"/>
<comment type="caution">
    <text evidence="1">The sequence shown here is derived from an EMBL/GenBank/DDBJ whole genome shotgun (WGS) entry which is preliminary data.</text>
</comment>
<protein>
    <submittedName>
        <fullName evidence="1">Uncharacterized protein</fullName>
    </submittedName>
</protein>
<evidence type="ECO:0000313" key="2">
    <source>
        <dbReference type="Proteomes" id="UP000790377"/>
    </source>
</evidence>
<feature type="non-terminal residue" evidence="1">
    <location>
        <position position="1"/>
    </location>
</feature>